<dbReference type="GO" id="GO:0016020">
    <property type="term" value="C:membrane"/>
    <property type="evidence" value="ECO:0007669"/>
    <property type="project" value="UniProtKB-SubCell"/>
</dbReference>
<feature type="region of interest" description="Disordered" evidence="6">
    <location>
        <begin position="23"/>
        <end position="52"/>
    </location>
</feature>
<feature type="compositionally biased region" description="Basic and acidic residues" evidence="6">
    <location>
        <begin position="121"/>
        <end position="136"/>
    </location>
</feature>
<dbReference type="InterPro" id="IPR007593">
    <property type="entry name" value="CD225/Dispanin_fam"/>
</dbReference>
<accession>A0AAV2H7G8</accession>
<comment type="similarity">
    <text evidence="2">Belongs to the CD225/Dispanin family.</text>
</comment>
<evidence type="ECO:0000256" key="7">
    <source>
        <dbReference type="SAM" id="Phobius"/>
    </source>
</evidence>
<keyword evidence="5 7" id="KW-0472">Membrane</keyword>
<evidence type="ECO:0000256" key="6">
    <source>
        <dbReference type="SAM" id="MobiDB-lite"/>
    </source>
</evidence>
<proteinExistence type="inferred from homology"/>
<organism evidence="8 9">
    <name type="scientific">Lymnaea stagnalis</name>
    <name type="common">Great pond snail</name>
    <name type="synonym">Helix stagnalis</name>
    <dbReference type="NCBI Taxonomy" id="6523"/>
    <lineage>
        <taxon>Eukaryota</taxon>
        <taxon>Metazoa</taxon>
        <taxon>Spiralia</taxon>
        <taxon>Lophotrochozoa</taxon>
        <taxon>Mollusca</taxon>
        <taxon>Gastropoda</taxon>
        <taxon>Heterobranchia</taxon>
        <taxon>Euthyneura</taxon>
        <taxon>Panpulmonata</taxon>
        <taxon>Hygrophila</taxon>
        <taxon>Lymnaeoidea</taxon>
        <taxon>Lymnaeidae</taxon>
        <taxon>Lymnaea</taxon>
    </lineage>
</organism>
<dbReference type="InterPro" id="IPR051423">
    <property type="entry name" value="CD225/Dispanin"/>
</dbReference>
<protein>
    <submittedName>
        <fullName evidence="8">Uncharacterized protein</fullName>
    </submittedName>
</protein>
<gene>
    <name evidence="8" type="ORF">GSLYS_00003522001</name>
</gene>
<dbReference type="PANTHER" id="PTHR14948">
    <property type="entry name" value="NG5"/>
    <property type="match status" value="1"/>
</dbReference>
<sequence length="355" mass="39811">MAGHNGGFVPIGDAFSRELAYTNYGDISEERNQQSHPEPPPYSRNDTQRYQENSRTYDGWEAFDATDKVSSTATAAANGGTGYSGHDNLYGTEVVDQNQGPHRREQELYEIGALRAYHKALKEDKERSTRVTDDRPGGTPVGRSMNGDESYGLGQRPSRAHVYGQTRSTEPEDSDDELLPHDDGMAETPAYGHYDPADNYPKHHSQQDRSTAYQNRQPYPTRSTYGYDQQLANPQVSPLRYPGQPYPAWQDGSYHPNAFNPDNRQDVYNQSVSAATKIPDYSTLSIVVLIFFSWPLGLIAFCRARSAKAAKMQGNFTLAMEHAQSSKKWNIWGVVVGLLCHALVGLVIYLRMKRF</sequence>
<comment type="caution">
    <text evidence="8">The sequence shown here is derived from an EMBL/GenBank/DDBJ whole genome shotgun (WGS) entry which is preliminary data.</text>
</comment>
<evidence type="ECO:0000256" key="5">
    <source>
        <dbReference type="ARBA" id="ARBA00023136"/>
    </source>
</evidence>
<dbReference type="AlphaFoldDB" id="A0AAV2H7G8"/>
<dbReference type="Pfam" id="PF04505">
    <property type="entry name" value="CD225"/>
    <property type="match status" value="1"/>
</dbReference>
<evidence type="ECO:0000313" key="9">
    <source>
        <dbReference type="Proteomes" id="UP001497497"/>
    </source>
</evidence>
<comment type="subcellular location">
    <subcellularLocation>
        <location evidence="1">Membrane</location>
    </subcellularLocation>
</comment>
<dbReference type="PANTHER" id="PTHR14948:SF25">
    <property type="entry name" value="DUF4190 DOMAIN-CONTAINING PROTEIN"/>
    <property type="match status" value="1"/>
</dbReference>
<keyword evidence="9" id="KW-1185">Reference proteome</keyword>
<reference evidence="8 9" key="1">
    <citation type="submission" date="2024-04" db="EMBL/GenBank/DDBJ databases">
        <authorList>
            <consortium name="Genoscope - CEA"/>
            <person name="William W."/>
        </authorList>
    </citation>
    <scope>NUCLEOTIDE SEQUENCE [LARGE SCALE GENOMIC DNA]</scope>
</reference>
<evidence type="ECO:0000313" key="8">
    <source>
        <dbReference type="EMBL" id="CAL1529367.1"/>
    </source>
</evidence>
<evidence type="ECO:0000256" key="3">
    <source>
        <dbReference type="ARBA" id="ARBA00022692"/>
    </source>
</evidence>
<dbReference type="Proteomes" id="UP001497497">
    <property type="component" value="Unassembled WGS sequence"/>
</dbReference>
<name>A0AAV2H7G8_LYMST</name>
<feature type="compositionally biased region" description="Polar residues" evidence="6">
    <location>
        <begin position="208"/>
        <end position="223"/>
    </location>
</feature>
<keyword evidence="4 7" id="KW-1133">Transmembrane helix</keyword>
<feature type="region of interest" description="Disordered" evidence="6">
    <location>
        <begin position="121"/>
        <end position="223"/>
    </location>
</feature>
<feature type="transmembrane region" description="Helical" evidence="7">
    <location>
        <begin position="281"/>
        <end position="302"/>
    </location>
</feature>
<evidence type="ECO:0000256" key="1">
    <source>
        <dbReference type="ARBA" id="ARBA00004370"/>
    </source>
</evidence>
<dbReference type="EMBL" id="CAXITT010000047">
    <property type="protein sequence ID" value="CAL1529367.1"/>
    <property type="molecule type" value="Genomic_DNA"/>
</dbReference>
<evidence type="ECO:0000256" key="4">
    <source>
        <dbReference type="ARBA" id="ARBA00022989"/>
    </source>
</evidence>
<keyword evidence="3 7" id="KW-0812">Transmembrane</keyword>
<feature type="transmembrane region" description="Helical" evidence="7">
    <location>
        <begin position="329"/>
        <end position="350"/>
    </location>
</feature>
<evidence type="ECO:0000256" key="2">
    <source>
        <dbReference type="ARBA" id="ARBA00006843"/>
    </source>
</evidence>